<dbReference type="InterPro" id="IPR002516">
    <property type="entry name" value="Glyco_trans_11"/>
</dbReference>
<comment type="subcellular location">
    <subcellularLocation>
        <location evidence="3">Golgi apparatus</location>
        <location evidence="3">Golgi stack membrane</location>
        <topology evidence="3">Single-pass type II membrane protein</topology>
    </subcellularLocation>
</comment>
<organism evidence="5 6">
    <name type="scientific">Folsomia candida</name>
    <name type="common">Springtail</name>
    <dbReference type="NCBI Taxonomy" id="158441"/>
    <lineage>
        <taxon>Eukaryota</taxon>
        <taxon>Metazoa</taxon>
        <taxon>Ecdysozoa</taxon>
        <taxon>Arthropoda</taxon>
        <taxon>Hexapoda</taxon>
        <taxon>Collembola</taxon>
        <taxon>Entomobryomorpha</taxon>
        <taxon>Isotomoidea</taxon>
        <taxon>Isotomidae</taxon>
        <taxon>Proisotominae</taxon>
        <taxon>Folsomia</taxon>
    </lineage>
</organism>
<protein>
    <recommendedName>
        <fullName evidence="3">L-Fucosyltransferase</fullName>
        <ecNumber evidence="3">2.4.1.-</ecNumber>
    </recommendedName>
</protein>
<dbReference type="OrthoDB" id="3226at2759"/>
<accession>A0A226EB24</accession>
<dbReference type="PANTHER" id="PTHR11927">
    <property type="entry name" value="GALACTOSIDE 2-L-FUCOSYLTRANSFERASE"/>
    <property type="match status" value="1"/>
</dbReference>
<evidence type="ECO:0000313" key="6">
    <source>
        <dbReference type="Proteomes" id="UP000198287"/>
    </source>
</evidence>
<dbReference type="PANTHER" id="PTHR11927:SF9">
    <property type="entry name" value="L-FUCOSYLTRANSFERASE"/>
    <property type="match status" value="1"/>
</dbReference>
<dbReference type="Proteomes" id="UP000198287">
    <property type="component" value="Unassembled WGS sequence"/>
</dbReference>
<dbReference type="EMBL" id="LNIX01000005">
    <property type="protein sequence ID" value="OXA54408.1"/>
    <property type="molecule type" value="Genomic_DNA"/>
</dbReference>
<reference evidence="5 6" key="1">
    <citation type="submission" date="2015-12" db="EMBL/GenBank/DDBJ databases">
        <title>The genome of Folsomia candida.</title>
        <authorList>
            <person name="Faddeeva A."/>
            <person name="Derks M.F."/>
            <person name="Anvar Y."/>
            <person name="Smit S."/>
            <person name="Van Straalen N."/>
            <person name="Roelofs D."/>
        </authorList>
    </citation>
    <scope>NUCLEOTIDE SEQUENCE [LARGE SCALE GENOMIC DNA]</scope>
    <source>
        <strain evidence="5 6">VU population</strain>
        <tissue evidence="5">Whole body</tissue>
    </source>
</reference>
<dbReference type="GO" id="GO:0005975">
    <property type="term" value="P:carbohydrate metabolic process"/>
    <property type="evidence" value="ECO:0007669"/>
    <property type="project" value="InterPro"/>
</dbReference>
<evidence type="ECO:0000256" key="4">
    <source>
        <dbReference type="SAM" id="MobiDB-lite"/>
    </source>
</evidence>
<dbReference type="GO" id="GO:0008107">
    <property type="term" value="F:galactoside 2-alpha-L-fucosyltransferase activity"/>
    <property type="evidence" value="ECO:0007669"/>
    <property type="project" value="InterPro"/>
</dbReference>
<keyword evidence="2 3" id="KW-0808">Transferase</keyword>
<keyword evidence="3" id="KW-0333">Golgi apparatus</keyword>
<keyword evidence="3" id="KW-0325">Glycoprotein</keyword>
<comment type="caution">
    <text evidence="5">The sequence shown here is derived from an EMBL/GenBank/DDBJ whole genome shotgun (WGS) entry which is preliminary data.</text>
</comment>
<dbReference type="EC" id="2.4.1.-" evidence="3"/>
<dbReference type="Pfam" id="PF01531">
    <property type="entry name" value="Glyco_transf_11"/>
    <property type="match status" value="1"/>
</dbReference>
<sequence>MDHPIGSLQIKILPISSHILSLKPISNLSTKFQLDMMVLKNRYGSPDRVTQDENFSNWNTPPTPMTPTGQPLDRSRPSSNSFPNFVQYVYDNSYYTLPATLPNRIPHPTFLNPRGVFLQTKGGIGEQLYQYACHYALARKHNAPLYIKHSNTQRNQLAEKKTRNPALNDQAFALDAFNIPLFPWNTIDDTLPGTVGKDYCQSEAYFAPYQDELRDLFTLRESNGLTASAKSWEKIILEAGNTGETVAVHIRRGDVGRSNFTTPFSFYPTAISRMRQDLILRNNRDISISLFIFSDDANYIRNEFLTVLNKAEGTFNIHIVSDPTKLTSLEEFHIATKCKNFIIPNSTFAWWVAYLGKYPDKIVYAAHLTTEHVKRLYNGSNADRLSFYLWQYKHIYYPIGWNAIYPV</sequence>
<keyword evidence="6" id="KW-1185">Reference proteome</keyword>
<gene>
    <name evidence="5" type="ORF">Fcan01_10286</name>
</gene>
<dbReference type="AlphaFoldDB" id="A0A226EB24"/>
<dbReference type="GO" id="GO:0032580">
    <property type="term" value="C:Golgi cisterna membrane"/>
    <property type="evidence" value="ECO:0007669"/>
    <property type="project" value="UniProtKB-SubCell"/>
</dbReference>
<dbReference type="UniPathway" id="UPA00378"/>
<keyword evidence="1 3" id="KW-0328">Glycosyltransferase</keyword>
<evidence type="ECO:0000313" key="5">
    <source>
        <dbReference type="EMBL" id="OXA54408.1"/>
    </source>
</evidence>
<comment type="pathway">
    <text evidence="3">Protein modification; protein glycosylation.</text>
</comment>
<feature type="region of interest" description="Disordered" evidence="4">
    <location>
        <begin position="52"/>
        <end position="77"/>
    </location>
</feature>
<proteinExistence type="inferred from homology"/>
<keyword evidence="3" id="KW-0812">Transmembrane</keyword>
<evidence type="ECO:0000256" key="1">
    <source>
        <dbReference type="ARBA" id="ARBA00022676"/>
    </source>
</evidence>
<comment type="similarity">
    <text evidence="3">Belongs to the glycosyltransferase 11 family.</text>
</comment>
<evidence type="ECO:0000256" key="3">
    <source>
        <dbReference type="RuleBase" id="RU363129"/>
    </source>
</evidence>
<evidence type="ECO:0000256" key="2">
    <source>
        <dbReference type="ARBA" id="ARBA00022679"/>
    </source>
</evidence>
<name>A0A226EB24_FOLCA</name>
<dbReference type="CDD" id="cd11301">
    <property type="entry name" value="Fut1_Fut2_like"/>
    <property type="match status" value="1"/>
</dbReference>
<keyword evidence="3" id="KW-0735">Signal-anchor</keyword>